<proteinExistence type="predicted"/>
<reference evidence="1" key="1">
    <citation type="submission" date="2021-03" db="EMBL/GenBank/DDBJ databases">
        <title>Evolutionary innovations through gain and loss of genes in the ectomycorrhizal Boletales.</title>
        <authorList>
            <person name="Wu G."/>
            <person name="Miyauchi S."/>
            <person name="Morin E."/>
            <person name="Yang Z.-L."/>
            <person name="Xu J."/>
            <person name="Martin F.M."/>
        </authorList>
    </citation>
    <scope>NUCLEOTIDE SEQUENCE</scope>
    <source>
        <strain evidence="1">BR01</strain>
    </source>
</reference>
<name>A0A8I2YBY1_9AGAM</name>
<dbReference type="AlphaFoldDB" id="A0A8I2YBY1"/>
<keyword evidence="2" id="KW-1185">Reference proteome</keyword>
<gene>
    <name evidence="1" type="ORF">JVT61DRAFT_1523</name>
</gene>
<accession>A0A8I2YBY1</accession>
<organism evidence="1 2">
    <name type="scientific">Boletus reticuloceps</name>
    <dbReference type="NCBI Taxonomy" id="495285"/>
    <lineage>
        <taxon>Eukaryota</taxon>
        <taxon>Fungi</taxon>
        <taxon>Dikarya</taxon>
        <taxon>Basidiomycota</taxon>
        <taxon>Agaricomycotina</taxon>
        <taxon>Agaricomycetes</taxon>
        <taxon>Agaricomycetidae</taxon>
        <taxon>Boletales</taxon>
        <taxon>Boletineae</taxon>
        <taxon>Boletaceae</taxon>
        <taxon>Boletoideae</taxon>
        <taxon>Boletus</taxon>
    </lineage>
</organism>
<protein>
    <submittedName>
        <fullName evidence="1">Uncharacterized protein</fullName>
    </submittedName>
</protein>
<comment type="caution">
    <text evidence="1">The sequence shown here is derived from an EMBL/GenBank/DDBJ whole genome shotgun (WGS) entry which is preliminary data.</text>
</comment>
<evidence type="ECO:0000313" key="1">
    <source>
        <dbReference type="EMBL" id="KAG6369079.1"/>
    </source>
</evidence>
<evidence type="ECO:0000313" key="2">
    <source>
        <dbReference type="Proteomes" id="UP000683000"/>
    </source>
</evidence>
<dbReference type="EMBL" id="JAGFBS010000109">
    <property type="protein sequence ID" value="KAG6369079.1"/>
    <property type="molecule type" value="Genomic_DNA"/>
</dbReference>
<dbReference type="Proteomes" id="UP000683000">
    <property type="component" value="Unassembled WGS sequence"/>
</dbReference>
<sequence length="61" mass="7133">MTGIWKDQKFKYYGYSKIMFCAMQSMINANPKPAAKMQELRIQWAISAKYMHSILITAQLL</sequence>